<evidence type="ECO:0000313" key="5">
    <source>
        <dbReference type="Proteomes" id="UP000570517"/>
    </source>
</evidence>
<evidence type="ECO:0000256" key="1">
    <source>
        <dbReference type="ARBA" id="ARBA00023125"/>
    </source>
</evidence>
<evidence type="ECO:0000256" key="2">
    <source>
        <dbReference type="ARBA" id="ARBA00023172"/>
    </source>
</evidence>
<keyword evidence="5" id="KW-1185">Reference proteome</keyword>
<dbReference type="PANTHER" id="PTHR30461:SF2">
    <property type="entry name" value="SERINE RECOMBINASE PINE-RELATED"/>
    <property type="match status" value="1"/>
</dbReference>
<reference evidence="4 5" key="1">
    <citation type="submission" date="2020-05" db="EMBL/GenBank/DDBJ databases">
        <title>Draft genome sequence of Mycobacterium hippocampi DL, isolated from European seabass, Dicentrarchus labrax, reared in fish farms.</title>
        <authorList>
            <person name="Stathopoulou P."/>
            <person name="Asimakis E."/>
            <person name="Tzokas K."/>
            <person name="Batargias C."/>
            <person name="Tsiamis G."/>
        </authorList>
    </citation>
    <scope>NUCLEOTIDE SEQUENCE [LARGE SCALE GENOMIC DNA]</scope>
    <source>
        <strain evidence="4 5">DL</strain>
    </source>
</reference>
<dbReference type="AlphaFoldDB" id="A0A850PLU2"/>
<dbReference type="Proteomes" id="UP000570517">
    <property type="component" value="Unassembled WGS sequence"/>
</dbReference>
<dbReference type="GO" id="GO:0003677">
    <property type="term" value="F:DNA binding"/>
    <property type="evidence" value="ECO:0007669"/>
    <property type="project" value="UniProtKB-KW"/>
</dbReference>
<evidence type="ECO:0000259" key="3">
    <source>
        <dbReference type="PROSITE" id="PS51737"/>
    </source>
</evidence>
<dbReference type="PROSITE" id="PS51737">
    <property type="entry name" value="RECOMBINASE_DNA_BIND"/>
    <property type="match status" value="1"/>
</dbReference>
<protein>
    <submittedName>
        <fullName evidence="4">Phage integrase</fullName>
    </submittedName>
</protein>
<gene>
    <name evidence="4" type="ORF">HLY00_1043</name>
</gene>
<proteinExistence type="predicted"/>
<dbReference type="EMBL" id="JABFYL010000035">
    <property type="protein sequence ID" value="NVN51302.1"/>
    <property type="molecule type" value="Genomic_DNA"/>
</dbReference>
<dbReference type="InterPro" id="IPR036162">
    <property type="entry name" value="Resolvase-like_N_sf"/>
</dbReference>
<accession>A0A850PLU2</accession>
<sequence>MIPLNKLFGFILDNGKTLASVNEQLDLSTWMGRLVANVIGGVAEGELEAIRERNLGSQQKVRQLGRWHGGTTPYGYEAVQRSDGWYLVPDDDEVHVIREEILPRVLAHESTNSIAAELNRLKVPARKGGAWSGAVLRTLLRSRALLGQHEYKGKLVTDEDGMPVQRAEPILTADEFKKVQAALDARTVRAGERNDNPLAGVLFCYNCDAPMYSQAMSGRDYAYYRCSSRNGRRRTEESEPLCNSQSVRTDIALELVEDQILREIGDVERRERVYTSGTDHHDDLAAVTAAIEATRREKDLGLYDGDDAGYFERLERLTARRRELEQLPSRPAGFEWIGLGETYGQAWQRMTVAERRTLLLDSGLRATITSGPGHTLRFNLDIPEDIRERIEK</sequence>
<name>A0A850PLU2_9MYCO</name>
<dbReference type="InterPro" id="IPR025827">
    <property type="entry name" value="Zn_ribbon_recom_dom"/>
</dbReference>
<keyword evidence="2" id="KW-0233">DNA recombination</keyword>
<dbReference type="Gene3D" id="3.90.1750.20">
    <property type="entry name" value="Putative Large Serine Recombinase, Chain B, Domain 2"/>
    <property type="match status" value="1"/>
</dbReference>
<dbReference type="InterPro" id="IPR038109">
    <property type="entry name" value="DNA_bind_recomb_sf"/>
</dbReference>
<evidence type="ECO:0000313" key="4">
    <source>
        <dbReference type="EMBL" id="NVN51302.1"/>
    </source>
</evidence>
<dbReference type="Pfam" id="PF13408">
    <property type="entry name" value="Zn_ribbon_recom"/>
    <property type="match status" value="1"/>
</dbReference>
<dbReference type="InterPro" id="IPR011109">
    <property type="entry name" value="DNA_bind_recombinase_dom"/>
</dbReference>
<organism evidence="4 5">
    <name type="scientific">Mycolicibacterium hippocampi</name>
    <dbReference type="NCBI Taxonomy" id="659824"/>
    <lineage>
        <taxon>Bacteria</taxon>
        <taxon>Bacillati</taxon>
        <taxon>Actinomycetota</taxon>
        <taxon>Actinomycetes</taxon>
        <taxon>Mycobacteriales</taxon>
        <taxon>Mycobacteriaceae</taxon>
        <taxon>Mycolicibacterium</taxon>
    </lineage>
</organism>
<dbReference type="PANTHER" id="PTHR30461">
    <property type="entry name" value="DNA-INVERTASE FROM LAMBDOID PROPHAGE"/>
    <property type="match status" value="1"/>
</dbReference>
<dbReference type="SUPFAM" id="SSF53041">
    <property type="entry name" value="Resolvase-like"/>
    <property type="match status" value="1"/>
</dbReference>
<keyword evidence="1" id="KW-0238">DNA-binding</keyword>
<feature type="domain" description="Recombinase" evidence="3">
    <location>
        <begin position="73"/>
        <end position="189"/>
    </location>
</feature>
<dbReference type="GO" id="GO:0000150">
    <property type="term" value="F:DNA strand exchange activity"/>
    <property type="evidence" value="ECO:0007669"/>
    <property type="project" value="InterPro"/>
</dbReference>
<dbReference type="InterPro" id="IPR050639">
    <property type="entry name" value="SSR_resolvase"/>
</dbReference>
<comment type="caution">
    <text evidence="4">The sequence shown here is derived from an EMBL/GenBank/DDBJ whole genome shotgun (WGS) entry which is preliminary data.</text>
</comment>
<dbReference type="Pfam" id="PF07508">
    <property type="entry name" value="Recombinase"/>
    <property type="match status" value="1"/>
</dbReference>